<evidence type="ECO:0000256" key="4">
    <source>
        <dbReference type="ARBA" id="ARBA00022803"/>
    </source>
</evidence>
<sequence>MLSREKLTTRAGQLQAPQQGAGAAGSGVGDFTALINKRDFTGAALVLQNQPESTERNLWLGFAYFHNQQHRKALEVYQAAAKLPRSDASLHTLCAACHWALVEPEAAAAEAKLGPALQLRDRLELHCQRHDGDAAANEKLLEQLTAGSLADQLSVAAFHFQTGKYQDAAEIYKKLLLGDASRAALNYHIALCYAQLDYSDVSNEILAAYLAEDPESIAATNLRATNLYSLVHGAAALAVLKGLQREHPDLEDHPLLIHNSTVFKEGLDALQTLPDLVDIIPEARPNLAVRYLHMGTPGRALEVMQQHTGTDHHSSHIKGVVLATLGQARGSPTLLSAAQECLQIVGSSAEECDTLTGRQCMASSLFIAGHFQDALVYLSSIKEYCQGEDAFAWNHGIALASLGRWGEAEEALSTLTRPEWRADPVFAGWLARCYIQTGKPAAAWQLCVARPQQAPGTVNLLQLVANECCSAGAFHIAARAFDALERAEPGDPGHTQGKMASIVGMLQLAVAGKETSANLRSAASLLRGNSSKTASLILEELMQLIGTS</sequence>
<protein>
    <submittedName>
        <fullName evidence="7">Uncharacterized protein</fullName>
    </submittedName>
</protein>
<accession>A0AAW1Q960</accession>
<comment type="similarity">
    <text evidence="2">Belongs to the IFT56 family.</text>
</comment>
<dbReference type="PANTHER" id="PTHR14781">
    <property type="entry name" value="INTRAFLAGELLAR TRANSPORT PROTEIN 56"/>
    <property type="match status" value="1"/>
</dbReference>
<name>A0AAW1Q960_9CHLO</name>
<reference evidence="7 8" key="1">
    <citation type="journal article" date="2024" name="Nat. Commun.">
        <title>Phylogenomics reveals the evolutionary origins of lichenization in chlorophyte algae.</title>
        <authorList>
            <person name="Puginier C."/>
            <person name="Libourel C."/>
            <person name="Otte J."/>
            <person name="Skaloud P."/>
            <person name="Haon M."/>
            <person name="Grisel S."/>
            <person name="Petersen M."/>
            <person name="Berrin J.G."/>
            <person name="Delaux P.M."/>
            <person name="Dal Grande F."/>
            <person name="Keller J."/>
        </authorList>
    </citation>
    <scope>NUCLEOTIDE SEQUENCE [LARGE SCALE GENOMIC DNA]</scope>
    <source>
        <strain evidence="7 8">SAG 2145</strain>
    </source>
</reference>
<gene>
    <name evidence="7" type="ORF">WJX74_008419</name>
</gene>
<keyword evidence="8" id="KW-1185">Reference proteome</keyword>
<organism evidence="7 8">
    <name type="scientific">Apatococcus lobatus</name>
    <dbReference type="NCBI Taxonomy" id="904363"/>
    <lineage>
        <taxon>Eukaryota</taxon>
        <taxon>Viridiplantae</taxon>
        <taxon>Chlorophyta</taxon>
        <taxon>core chlorophytes</taxon>
        <taxon>Trebouxiophyceae</taxon>
        <taxon>Chlorellales</taxon>
        <taxon>Chlorellaceae</taxon>
        <taxon>Apatococcus</taxon>
    </lineage>
</organism>
<dbReference type="GO" id="GO:0035720">
    <property type="term" value="P:intraciliary anterograde transport"/>
    <property type="evidence" value="ECO:0007669"/>
    <property type="project" value="TreeGrafter"/>
</dbReference>
<dbReference type="GO" id="GO:0030992">
    <property type="term" value="C:intraciliary transport particle B"/>
    <property type="evidence" value="ECO:0007669"/>
    <property type="project" value="TreeGrafter"/>
</dbReference>
<proteinExistence type="inferred from homology"/>
<dbReference type="AlphaFoldDB" id="A0AAW1Q960"/>
<dbReference type="GO" id="GO:0035735">
    <property type="term" value="P:intraciliary transport involved in cilium assembly"/>
    <property type="evidence" value="ECO:0007669"/>
    <property type="project" value="TreeGrafter"/>
</dbReference>
<evidence type="ECO:0000313" key="8">
    <source>
        <dbReference type="Proteomes" id="UP001438707"/>
    </source>
</evidence>
<dbReference type="GO" id="GO:0097546">
    <property type="term" value="C:ciliary base"/>
    <property type="evidence" value="ECO:0007669"/>
    <property type="project" value="TreeGrafter"/>
</dbReference>
<dbReference type="EMBL" id="JALJOS010000070">
    <property type="protein sequence ID" value="KAK9817447.1"/>
    <property type="molecule type" value="Genomic_DNA"/>
</dbReference>
<dbReference type="GO" id="GO:0036064">
    <property type="term" value="C:ciliary basal body"/>
    <property type="evidence" value="ECO:0007669"/>
    <property type="project" value="TreeGrafter"/>
</dbReference>
<keyword evidence="4" id="KW-0802">TPR repeat</keyword>
<evidence type="ECO:0000256" key="2">
    <source>
        <dbReference type="ARBA" id="ARBA00007834"/>
    </source>
</evidence>
<dbReference type="SUPFAM" id="SSF48452">
    <property type="entry name" value="TPR-like"/>
    <property type="match status" value="2"/>
</dbReference>
<evidence type="ECO:0000256" key="1">
    <source>
        <dbReference type="ARBA" id="ARBA00004138"/>
    </source>
</evidence>
<dbReference type="InterPro" id="IPR011990">
    <property type="entry name" value="TPR-like_helical_dom_sf"/>
</dbReference>
<evidence type="ECO:0000313" key="7">
    <source>
        <dbReference type="EMBL" id="KAK9817447.1"/>
    </source>
</evidence>
<keyword evidence="3" id="KW-0677">Repeat</keyword>
<dbReference type="InterPro" id="IPR030511">
    <property type="entry name" value="TTC26"/>
</dbReference>
<evidence type="ECO:0000256" key="6">
    <source>
        <dbReference type="SAM" id="MobiDB-lite"/>
    </source>
</evidence>
<keyword evidence="5" id="KW-0966">Cell projection</keyword>
<evidence type="ECO:0000256" key="3">
    <source>
        <dbReference type="ARBA" id="ARBA00022737"/>
    </source>
</evidence>
<dbReference type="Proteomes" id="UP001438707">
    <property type="component" value="Unassembled WGS sequence"/>
</dbReference>
<feature type="region of interest" description="Disordered" evidence="6">
    <location>
        <begin position="1"/>
        <end position="24"/>
    </location>
</feature>
<comment type="caution">
    <text evidence="7">The sequence shown here is derived from an EMBL/GenBank/DDBJ whole genome shotgun (WGS) entry which is preliminary data.</text>
</comment>
<dbReference type="Gene3D" id="1.25.40.10">
    <property type="entry name" value="Tetratricopeptide repeat domain"/>
    <property type="match status" value="2"/>
</dbReference>
<comment type="subcellular location">
    <subcellularLocation>
        <location evidence="1">Cell projection</location>
        <location evidence="1">Cilium</location>
    </subcellularLocation>
</comment>
<evidence type="ECO:0000256" key="5">
    <source>
        <dbReference type="ARBA" id="ARBA00023273"/>
    </source>
</evidence>
<dbReference type="PANTHER" id="PTHR14781:SF0">
    <property type="entry name" value="INTRAFLAGELLAR TRANSPORT PROTEIN 56"/>
    <property type="match status" value="1"/>
</dbReference>
<dbReference type="GO" id="GO:0120170">
    <property type="term" value="F:intraciliary transport particle B binding"/>
    <property type="evidence" value="ECO:0007669"/>
    <property type="project" value="TreeGrafter"/>
</dbReference>
<feature type="compositionally biased region" description="Low complexity" evidence="6">
    <location>
        <begin position="11"/>
        <end position="21"/>
    </location>
</feature>